<dbReference type="AlphaFoldDB" id="A0AAI8YQ84"/>
<evidence type="ECO:0000259" key="3">
    <source>
        <dbReference type="Pfam" id="PF23076"/>
    </source>
</evidence>
<evidence type="ECO:0000313" key="4">
    <source>
        <dbReference type="EMBL" id="CAJ2513130.1"/>
    </source>
</evidence>
<protein>
    <submittedName>
        <fullName evidence="4">Uu.00g012490.m01.CDS01</fullName>
    </submittedName>
</protein>
<sequence length="510" mass="59143">MYPIQTRARAPSVRAPAVHPLGPQLLSGCYTEAARADDTSFRLHGLRDALAVDGRPNLDALNAIIAEIRMIGARLRYLADQSQVHMWNSNIIDYLNVILPCLQKTLCDIDEFYNDKSKSKDDRWRNMYYVMSNELPGTTLVARFILYNQYLSLLQFLLNRSPFFDYNAMASLRLRIFQLREARQISPPRITSTELVRQESVMDFWGQETRPHWAEAIFSQPLPSRRVFKTKYKSVVCGTLFELGRLPPFQPTIRTLATRSFSNDRVSVIILLDPIAQAPYFLVRTIKKRSPWVSLRGVHELCINRAKDSRLDLTRWSNSERRAKPWAELSFSTWEDMVLFYCTFVCLKARSLLRINVKSSEFVLEREKLLFQAKIVDDRFYHCLNVYEDQVTKGVRLHACVWDGKLQHCPVWTAFIPVDISESWVLRKSRHCVWLRDIQIYTFCDEYRDHHQRKNKLGAFQIRFLQTNGARKFRGLFRPDPEPTVISVEVSSSDEDEGEDDDAAAGPSGG</sequence>
<organism evidence="4 5">
    <name type="scientific">Anthostomella pinea</name>
    <dbReference type="NCBI Taxonomy" id="933095"/>
    <lineage>
        <taxon>Eukaryota</taxon>
        <taxon>Fungi</taxon>
        <taxon>Dikarya</taxon>
        <taxon>Ascomycota</taxon>
        <taxon>Pezizomycotina</taxon>
        <taxon>Sordariomycetes</taxon>
        <taxon>Xylariomycetidae</taxon>
        <taxon>Xylariales</taxon>
        <taxon>Xylariaceae</taxon>
        <taxon>Anthostomella</taxon>
    </lineage>
</organism>
<dbReference type="PROSITE" id="PS51257">
    <property type="entry name" value="PROKAR_LIPOPROTEIN"/>
    <property type="match status" value="1"/>
</dbReference>
<name>A0AAI8YQ84_9PEZI</name>
<reference evidence="4" key="1">
    <citation type="submission" date="2023-10" db="EMBL/GenBank/DDBJ databases">
        <authorList>
            <person name="Hackl T."/>
        </authorList>
    </citation>
    <scope>NUCLEOTIDE SEQUENCE</scope>
</reference>
<feature type="compositionally biased region" description="Acidic residues" evidence="1">
    <location>
        <begin position="492"/>
        <end position="503"/>
    </location>
</feature>
<accession>A0AAI8YQ84</accession>
<dbReference type="Proteomes" id="UP001295740">
    <property type="component" value="Unassembled WGS sequence"/>
</dbReference>
<evidence type="ECO:0000256" key="1">
    <source>
        <dbReference type="SAM" id="MobiDB-lite"/>
    </source>
</evidence>
<dbReference type="EMBL" id="CAUWAG010000020">
    <property type="protein sequence ID" value="CAJ2513130.1"/>
    <property type="molecule type" value="Genomic_DNA"/>
</dbReference>
<feature type="region of interest" description="Disordered" evidence="1">
    <location>
        <begin position="489"/>
        <end position="510"/>
    </location>
</feature>
<dbReference type="InterPro" id="IPR057082">
    <property type="entry name" value="PH_C"/>
</dbReference>
<evidence type="ECO:0000313" key="5">
    <source>
        <dbReference type="Proteomes" id="UP001295740"/>
    </source>
</evidence>
<proteinExistence type="predicted"/>
<keyword evidence="5" id="KW-1185">Reference proteome</keyword>
<evidence type="ECO:0000259" key="2">
    <source>
        <dbReference type="Pfam" id="PF23074"/>
    </source>
</evidence>
<dbReference type="InterPro" id="IPR057081">
    <property type="entry name" value="PH_N"/>
</dbReference>
<feature type="domain" description="PH" evidence="3">
    <location>
        <begin position="369"/>
        <end position="478"/>
    </location>
</feature>
<dbReference type="Pfam" id="PF23074">
    <property type="entry name" value="PH_FT_N"/>
    <property type="match status" value="1"/>
</dbReference>
<dbReference type="Pfam" id="PF23076">
    <property type="entry name" value="PH_FT_C"/>
    <property type="match status" value="1"/>
</dbReference>
<feature type="domain" description="PH" evidence="2">
    <location>
        <begin position="253"/>
        <end position="356"/>
    </location>
</feature>
<comment type="caution">
    <text evidence="4">The sequence shown here is derived from an EMBL/GenBank/DDBJ whole genome shotgun (WGS) entry which is preliminary data.</text>
</comment>
<gene>
    <name evidence="4" type="ORF">KHLLAP_LOCUS13598</name>
</gene>